<dbReference type="Pfam" id="PF12571">
    <property type="entry name" value="Phage_tail_fib"/>
    <property type="match status" value="1"/>
</dbReference>
<dbReference type="Pfam" id="PF07484">
    <property type="entry name" value="Collar"/>
    <property type="match status" value="1"/>
</dbReference>
<dbReference type="Proteomes" id="UP000320591">
    <property type="component" value="Chromosome"/>
</dbReference>
<sequence length="583" mass="61654">MSTKYTALLTKVGAARLANAIAQGKQLEITRMGVGDGGGVLPTPDPAQTALINEKRRAALNSLVLDPTNANQIIAEQVIPENEGGFWLREIGLYDASDNLIAVANCPETYKPQLQEGSGRVQTVRMILAVSQTDAVSLTIDPAVVLASRKYVDDKALSSQAYTDTKVTEVKSYTDNGLAAHIAAVSPHKQYAPIASPALTGVPTAPTVNSGNNSSQLATTAFVHNAIADNAFALDFTSRATGWDVPWDAKSGFYEAYLGSYSQAVLHFHGSASSCTALQFAARYGNGGLSYRTSRDDKGFEHDWEQIYTTGFRPSPADIGALSVAEFNQTITSYALLSSPSFTGNVAVTGDGNQIRLQQSTVAPTSGSYLHSVDSAGAFLWAVGRSENNRSLELVGKGGNRVALTDGGDITIAPTAGSATWITSTATLTAPAAGDNSNSAITSAWFAAELAGIPLPFPGAVAPTGWLKCNGQTFDKNRYPRLAQLYPSGTLPDLRGEFIRGWDDGRGVDAGRQLFSWQGDEIRSHSHDFVSWPNSGNSQAKGGAQDANGGDGGYYVRRGIVLPAGGMETRPRNIAFNYIVRAA</sequence>
<name>A0A5B8I5F0_9GAMM</name>
<keyword evidence="4" id="KW-1185">Reference proteome</keyword>
<dbReference type="KEGG" id="dic:Dpoa569_0000163"/>
<evidence type="ECO:0000259" key="1">
    <source>
        <dbReference type="Pfam" id="PF07484"/>
    </source>
</evidence>
<dbReference type="PANTHER" id="PTHR35191:SF1">
    <property type="entry name" value="PROPHAGE SIDE TAIL FIBER PROTEIN HOMOLOG STFQ-RELATED"/>
    <property type="match status" value="1"/>
</dbReference>
<organism evidence="3 4">
    <name type="scientific">Dickeya poaceiphila</name>
    <dbReference type="NCBI Taxonomy" id="568768"/>
    <lineage>
        <taxon>Bacteria</taxon>
        <taxon>Pseudomonadati</taxon>
        <taxon>Pseudomonadota</taxon>
        <taxon>Gammaproteobacteria</taxon>
        <taxon>Enterobacterales</taxon>
        <taxon>Pectobacteriaceae</taxon>
        <taxon>Dickeya</taxon>
    </lineage>
</organism>
<gene>
    <name evidence="3" type="ORF">Dpoa569_0000163</name>
</gene>
<feature type="domain" description="Phage tail fibre protein N-terminal" evidence="2">
    <location>
        <begin position="1"/>
        <end position="150"/>
    </location>
</feature>
<dbReference type="RefSeq" id="WP_146410948.1">
    <property type="nucleotide sequence ID" value="NZ_CP042220.2"/>
</dbReference>
<dbReference type="InterPro" id="IPR051934">
    <property type="entry name" value="Phage_Tail_Fiber_Structural"/>
</dbReference>
<dbReference type="InterPro" id="IPR011083">
    <property type="entry name" value="Phage_tail_collar_dom"/>
</dbReference>
<reference evidence="3 4" key="1">
    <citation type="journal article" date="2019" name="Environ. Microbiol.">
        <title>The phytopathogenic nature of Dickeya aquatica 174/2 and the dynamic early evolution of Dickeya pathogenicity.</title>
        <authorList>
            <person name="Duprey A."/>
            <person name="Taib N."/>
            <person name="Leonard S."/>
            <person name="Garin T."/>
            <person name="Flandrois J.P."/>
            <person name="Nasser W."/>
            <person name="Brochier-Armanet C."/>
            <person name="Reverchon S."/>
        </authorList>
    </citation>
    <scope>NUCLEOTIDE SEQUENCE [LARGE SCALE GENOMIC DNA]</scope>
    <source>
        <strain evidence="3 4">NCPPB 569</strain>
    </source>
</reference>
<dbReference type="AlphaFoldDB" id="A0A5B8I5F0"/>
<feature type="domain" description="Phage tail collar" evidence="1">
    <location>
        <begin position="452"/>
        <end position="499"/>
    </location>
</feature>
<dbReference type="STRING" id="568768.GCA_000406125_00142"/>
<proteinExistence type="predicted"/>
<dbReference type="PANTHER" id="PTHR35191">
    <property type="entry name" value="PROPHAGE SIDE TAIL FIBER PROTEIN HOMOLOG STFQ-RELATED"/>
    <property type="match status" value="1"/>
</dbReference>
<dbReference type="InterPro" id="IPR037053">
    <property type="entry name" value="Phage_tail_collar_dom_sf"/>
</dbReference>
<evidence type="ECO:0000313" key="3">
    <source>
        <dbReference type="EMBL" id="QDX28527.1"/>
    </source>
</evidence>
<accession>A0A5B8I5F0</accession>
<evidence type="ECO:0000313" key="4">
    <source>
        <dbReference type="Proteomes" id="UP000320591"/>
    </source>
</evidence>
<protein>
    <submittedName>
        <fullName evidence="3">Phage tail protein</fullName>
    </submittedName>
</protein>
<dbReference type="EMBL" id="CP042220">
    <property type="protein sequence ID" value="QDX28527.1"/>
    <property type="molecule type" value="Genomic_DNA"/>
</dbReference>
<dbReference type="InterPro" id="IPR022225">
    <property type="entry name" value="Phage_tail_fibre_N"/>
</dbReference>
<dbReference type="Gene3D" id="3.90.1340.10">
    <property type="entry name" value="Phage tail collar domain"/>
    <property type="match status" value="1"/>
</dbReference>
<dbReference type="SUPFAM" id="SSF88874">
    <property type="entry name" value="Receptor-binding domain of short tail fibre protein gp12"/>
    <property type="match status" value="1"/>
</dbReference>
<evidence type="ECO:0000259" key="2">
    <source>
        <dbReference type="Pfam" id="PF12571"/>
    </source>
</evidence>